<dbReference type="InterPro" id="IPR027589">
    <property type="entry name" value="Choice_anch_B"/>
</dbReference>
<protein>
    <recommendedName>
        <fullName evidence="4">Choice-of-anchor B family protein</fullName>
    </recommendedName>
</protein>
<evidence type="ECO:0008006" key="4">
    <source>
        <dbReference type="Google" id="ProtNLM"/>
    </source>
</evidence>
<dbReference type="NCBIfam" id="TIGR04312">
    <property type="entry name" value="choice_anch_B"/>
    <property type="match status" value="1"/>
</dbReference>
<reference evidence="2 3" key="1">
    <citation type="submission" date="2018-09" db="EMBL/GenBank/DDBJ databases">
        <title>Complete genome sequence of Euzebya sp. DY32-46 isolated from seawater of Pacific Ocean.</title>
        <authorList>
            <person name="Xu L."/>
            <person name="Wu Y.-H."/>
            <person name="Xu X.-W."/>
        </authorList>
    </citation>
    <scope>NUCLEOTIDE SEQUENCE [LARGE SCALE GENOMIC DNA]</scope>
    <source>
        <strain evidence="2 3">DY32-46</strain>
    </source>
</reference>
<dbReference type="PANTHER" id="PTHR38787">
    <property type="entry name" value="REGULATORY P DOMAIN-CONTAINING PROTEIN"/>
    <property type="match status" value="1"/>
</dbReference>
<keyword evidence="3" id="KW-1185">Reference proteome</keyword>
<dbReference type="Pfam" id="PF08309">
    <property type="entry name" value="LVIVD"/>
    <property type="match status" value="2"/>
</dbReference>
<feature type="chain" id="PRO_5016790318" description="Choice-of-anchor B family protein" evidence="1">
    <location>
        <begin position="22"/>
        <end position="490"/>
    </location>
</feature>
<keyword evidence="1" id="KW-0732">Signal</keyword>
<evidence type="ECO:0000313" key="2">
    <source>
        <dbReference type="EMBL" id="AXV04934.1"/>
    </source>
</evidence>
<feature type="signal peptide" evidence="1">
    <location>
        <begin position="1"/>
        <end position="21"/>
    </location>
</feature>
<dbReference type="GO" id="GO:0005576">
    <property type="term" value="C:extracellular region"/>
    <property type="evidence" value="ECO:0007669"/>
    <property type="project" value="TreeGrafter"/>
</dbReference>
<evidence type="ECO:0000313" key="3">
    <source>
        <dbReference type="Proteomes" id="UP000264006"/>
    </source>
</evidence>
<dbReference type="InterPro" id="IPR013211">
    <property type="entry name" value="LVIVD"/>
</dbReference>
<accession>A0A346XRT7</accession>
<dbReference type="EMBL" id="CP031165">
    <property type="protein sequence ID" value="AXV04934.1"/>
    <property type="molecule type" value="Genomic_DNA"/>
</dbReference>
<gene>
    <name evidence="2" type="ORF">DVS28_a0226</name>
</gene>
<organism evidence="2 3">
    <name type="scientific">Euzebya pacifica</name>
    <dbReference type="NCBI Taxonomy" id="1608957"/>
    <lineage>
        <taxon>Bacteria</taxon>
        <taxon>Bacillati</taxon>
        <taxon>Actinomycetota</taxon>
        <taxon>Nitriliruptoria</taxon>
        <taxon>Euzebyales</taxon>
    </lineage>
</organism>
<dbReference type="KEGG" id="euz:DVS28_a0226"/>
<dbReference type="AlphaFoldDB" id="A0A346XRT7"/>
<evidence type="ECO:0000256" key="1">
    <source>
        <dbReference type="SAM" id="SignalP"/>
    </source>
</evidence>
<sequence length="490" mass="51506">MKRTSNLLLIVALLGTVAWSAAVPDWSAGSAHDIKAIGAYLMADDVSAAGLAALDTALPGQAVACTAGVAGPYGCDDVDLLGLVPLAGLGGALGNDSWGWTSADGQEIAIMGTGRNTAFVDVTDPTSPTVIAQLPNAGGDRDEPDGALWRDVKVNNDHAYIVSERGGGLQIVDLNALVELPADPTRVIAADATWTGGTGAFALDGFHNLVINEETDTAFLVGVDAFNGRGMFIVDIADPLAPAFSGRFDHGLTVHDAQCTIYRGPDTDYNGSYAHGDADGDPSNGTQAELCFTFDEDEINIVDVTDNAQPTIINTLDYVNRNGAGTVGTDNGVTGFYAHQGWLSRNHDFLIWGDELDELNTRVGALTGGTTTYWVELADLDAKDADGSFDGAAVTAFAHDTLATDHNLYVVDDLIFQANYTAGLRVLRYTEDGLRNGELEEVGYFDVDPGVDAPGFSGAWNVYPFFDSGTIVVSTLDEGLFVLDFTGDDG</sequence>
<dbReference type="RefSeq" id="WP_164709765.1">
    <property type="nucleotide sequence ID" value="NZ_CP031165.1"/>
</dbReference>
<name>A0A346XRT7_9ACTN</name>
<dbReference type="PANTHER" id="PTHR38787:SF3">
    <property type="entry name" value="REGULATORY P DOMAIN-CONTAINING PROTEIN"/>
    <property type="match status" value="1"/>
</dbReference>
<dbReference type="Proteomes" id="UP000264006">
    <property type="component" value="Chromosome"/>
</dbReference>
<proteinExistence type="predicted"/>